<accession>A0ABU7D5U5</accession>
<dbReference type="InterPro" id="IPR001007">
    <property type="entry name" value="VWF_dom"/>
</dbReference>
<dbReference type="InterPro" id="IPR006207">
    <property type="entry name" value="Cys_knot_C"/>
</dbReference>
<evidence type="ECO:0000256" key="1">
    <source>
        <dbReference type="ARBA" id="ARBA00004613"/>
    </source>
</evidence>
<dbReference type="Proteomes" id="UP001352852">
    <property type="component" value="Unassembled WGS sequence"/>
</dbReference>
<keyword evidence="3" id="KW-1015">Disulfide bond</keyword>
<keyword evidence="8" id="KW-1185">Reference proteome</keyword>
<dbReference type="Pfam" id="PF00007">
    <property type="entry name" value="Cys_knot"/>
    <property type="match status" value="1"/>
</dbReference>
<gene>
    <name evidence="7" type="ORF">CHARACLAT_009443</name>
</gene>
<name>A0ABU7D5U5_9TELE</name>
<evidence type="ECO:0008006" key="9">
    <source>
        <dbReference type="Google" id="ProtNLM"/>
    </source>
</evidence>
<dbReference type="Gene3D" id="6.20.200.20">
    <property type="match status" value="1"/>
</dbReference>
<evidence type="ECO:0000313" key="8">
    <source>
        <dbReference type="Proteomes" id="UP001352852"/>
    </source>
</evidence>
<dbReference type="Gene3D" id="2.10.90.10">
    <property type="entry name" value="Cystine-knot cytokines"/>
    <property type="match status" value="1"/>
</dbReference>
<evidence type="ECO:0000256" key="3">
    <source>
        <dbReference type="ARBA" id="ARBA00023157"/>
    </source>
</evidence>
<dbReference type="EMBL" id="JAHUTJ010016969">
    <property type="protein sequence ID" value="MED6270364.1"/>
    <property type="molecule type" value="Genomic_DNA"/>
</dbReference>
<organism evidence="7 8">
    <name type="scientific">Characodon lateralis</name>
    <dbReference type="NCBI Taxonomy" id="208331"/>
    <lineage>
        <taxon>Eukaryota</taxon>
        <taxon>Metazoa</taxon>
        <taxon>Chordata</taxon>
        <taxon>Craniata</taxon>
        <taxon>Vertebrata</taxon>
        <taxon>Euteleostomi</taxon>
        <taxon>Actinopterygii</taxon>
        <taxon>Neopterygii</taxon>
        <taxon>Teleostei</taxon>
        <taxon>Neoteleostei</taxon>
        <taxon>Acanthomorphata</taxon>
        <taxon>Ovalentaria</taxon>
        <taxon>Atherinomorphae</taxon>
        <taxon>Cyprinodontiformes</taxon>
        <taxon>Goodeidae</taxon>
        <taxon>Characodon</taxon>
    </lineage>
</organism>
<dbReference type="InterPro" id="IPR006208">
    <property type="entry name" value="Glyco_hormone_CN"/>
</dbReference>
<dbReference type="InterPro" id="IPR029034">
    <property type="entry name" value="Cystine-knot_cytokine"/>
</dbReference>
<reference evidence="7 8" key="1">
    <citation type="submission" date="2021-06" db="EMBL/GenBank/DDBJ databases">
        <authorList>
            <person name="Palmer J.M."/>
        </authorList>
    </citation>
    <scope>NUCLEOTIDE SEQUENCE [LARGE SCALE GENOMIC DNA]</scope>
    <source>
        <strain evidence="7 8">CL_MEX2019</strain>
        <tissue evidence="7">Muscle</tissue>
    </source>
</reference>
<protein>
    <recommendedName>
        <fullName evidence="9">CTCK domain-containing protein</fullName>
    </recommendedName>
</protein>
<dbReference type="PROSITE" id="PS50184">
    <property type="entry name" value="VWFC_2"/>
    <property type="match status" value="1"/>
</dbReference>
<feature type="non-terminal residue" evidence="7">
    <location>
        <position position="1"/>
    </location>
</feature>
<feature type="domain" description="CTCK" evidence="5">
    <location>
        <begin position="60"/>
        <end position="147"/>
    </location>
</feature>
<evidence type="ECO:0000259" key="6">
    <source>
        <dbReference type="PROSITE" id="PS50184"/>
    </source>
</evidence>
<comment type="subcellular location">
    <subcellularLocation>
        <location evidence="1">Secreted</location>
    </subcellularLocation>
</comment>
<evidence type="ECO:0000259" key="5">
    <source>
        <dbReference type="PROSITE" id="PS01225"/>
    </source>
</evidence>
<sequence>QAGSEWEEGCLSCSCVNGRKLCQTRCSPLSCEEGEVKVEEPGSCCPVCRKLFPGEPEAECKRYVEVRNITKGGCRLDNVEVSFCRGRCLSWTDVIMEEPHLRSECECCSYKLDLVKPVRFLSLQCDSGESEQVFLPVITSCECTSCHGGDLSRR</sequence>
<dbReference type="SUPFAM" id="SSF57501">
    <property type="entry name" value="Cystine-knot cytokines"/>
    <property type="match status" value="1"/>
</dbReference>
<evidence type="ECO:0000313" key="7">
    <source>
        <dbReference type="EMBL" id="MED6270364.1"/>
    </source>
</evidence>
<feature type="domain" description="VWFC" evidence="6">
    <location>
        <begin position="1"/>
        <end position="49"/>
    </location>
</feature>
<evidence type="ECO:0000256" key="4">
    <source>
        <dbReference type="PROSITE-ProRule" id="PRU00039"/>
    </source>
</evidence>
<comment type="caution">
    <text evidence="7">The sequence shown here is derived from an EMBL/GenBank/DDBJ whole genome shotgun (WGS) entry which is preliminary data.</text>
</comment>
<dbReference type="PROSITE" id="PS01208">
    <property type="entry name" value="VWFC_1"/>
    <property type="match status" value="1"/>
</dbReference>
<keyword evidence="2" id="KW-0964">Secreted</keyword>
<evidence type="ECO:0000256" key="2">
    <source>
        <dbReference type="ARBA" id="ARBA00022525"/>
    </source>
</evidence>
<dbReference type="PROSITE" id="PS01225">
    <property type="entry name" value="CTCK_2"/>
    <property type="match status" value="1"/>
</dbReference>
<proteinExistence type="predicted"/>
<comment type="caution">
    <text evidence="4">Lacks conserved residue(s) required for the propagation of feature annotation.</text>
</comment>
<dbReference type="SUPFAM" id="SSF57603">
    <property type="entry name" value="FnI-like domain"/>
    <property type="match status" value="1"/>
</dbReference>